<gene>
    <name evidence="2" type="ORF">SAMN02983006_02285</name>
</gene>
<dbReference type="CDD" id="cd00165">
    <property type="entry name" value="S4"/>
    <property type="match status" value="1"/>
</dbReference>
<dbReference type="SUPFAM" id="SSF55174">
    <property type="entry name" value="Alpha-L RNA-binding motif"/>
    <property type="match status" value="1"/>
</dbReference>
<dbReference type="Proteomes" id="UP000199006">
    <property type="component" value="Unassembled WGS sequence"/>
</dbReference>
<reference evidence="2 3" key="1">
    <citation type="submission" date="2016-10" db="EMBL/GenBank/DDBJ databases">
        <authorList>
            <person name="de Groot N.N."/>
        </authorList>
    </citation>
    <scope>NUCLEOTIDE SEQUENCE [LARGE SCALE GENOMIC DNA]</scope>
    <source>
        <strain evidence="2 3">ATCC 51327</strain>
    </source>
</reference>
<organism evidence="2 3">
    <name type="scientific">Halanaerobium salsuginis</name>
    <dbReference type="NCBI Taxonomy" id="29563"/>
    <lineage>
        <taxon>Bacteria</taxon>
        <taxon>Bacillati</taxon>
        <taxon>Bacillota</taxon>
        <taxon>Clostridia</taxon>
        <taxon>Halanaerobiales</taxon>
        <taxon>Halanaerobiaceae</taxon>
        <taxon>Halanaerobium</taxon>
    </lineage>
</organism>
<dbReference type="STRING" id="29563.SAMN02983006_02285"/>
<dbReference type="GO" id="GO:0003723">
    <property type="term" value="F:RNA binding"/>
    <property type="evidence" value="ECO:0007669"/>
    <property type="project" value="UniProtKB-KW"/>
</dbReference>
<evidence type="ECO:0000313" key="2">
    <source>
        <dbReference type="EMBL" id="SFL88552.1"/>
    </source>
</evidence>
<keyword evidence="3" id="KW-1185">Reference proteome</keyword>
<name>A0A1I4LC13_9FIRM</name>
<accession>A0A1I4LC13</accession>
<keyword evidence="1" id="KW-0694">RNA-binding</keyword>
<sequence>MESIVIDSETINLDQFLKWANLVMSGGEAKHLIKAGEVEVNGEIELKRGKTLYPGDIVYLKSIDKKYEVSQG</sequence>
<evidence type="ECO:0000313" key="3">
    <source>
        <dbReference type="Proteomes" id="UP000199006"/>
    </source>
</evidence>
<dbReference type="Pfam" id="PF13275">
    <property type="entry name" value="S4_2"/>
    <property type="match status" value="1"/>
</dbReference>
<protein>
    <submittedName>
        <fullName evidence="2">Ribosome-associated protein</fullName>
    </submittedName>
</protein>
<dbReference type="EMBL" id="FOTI01000039">
    <property type="protein sequence ID" value="SFL88552.1"/>
    <property type="molecule type" value="Genomic_DNA"/>
</dbReference>
<dbReference type="Gene3D" id="3.10.290.10">
    <property type="entry name" value="RNA-binding S4 domain"/>
    <property type="match status" value="1"/>
</dbReference>
<dbReference type="InterPro" id="IPR036986">
    <property type="entry name" value="S4_RNA-bd_sf"/>
</dbReference>
<dbReference type="PROSITE" id="PS50889">
    <property type="entry name" value="S4"/>
    <property type="match status" value="1"/>
</dbReference>
<dbReference type="RefSeq" id="WP_089862318.1">
    <property type="nucleotide sequence ID" value="NZ_FOTI01000039.1"/>
</dbReference>
<dbReference type="OrthoDB" id="9811532at2"/>
<proteinExistence type="predicted"/>
<evidence type="ECO:0000256" key="1">
    <source>
        <dbReference type="PROSITE-ProRule" id="PRU00182"/>
    </source>
</evidence>
<dbReference type="AlphaFoldDB" id="A0A1I4LC13"/>